<evidence type="ECO:0000256" key="6">
    <source>
        <dbReference type="ARBA" id="ARBA00022989"/>
    </source>
</evidence>
<comment type="subcellular location">
    <subcellularLocation>
        <location evidence="1">Cell membrane</location>
        <topology evidence="1">Multi-pass membrane protein</topology>
    </subcellularLocation>
</comment>
<feature type="transmembrane region" description="Helical" evidence="8">
    <location>
        <begin position="291"/>
        <end position="310"/>
    </location>
</feature>
<evidence type="ECO:0000256" key="1">
    <source>
        <dbReference type="ARBA" id="ARBA00004651"/>
    </source>
</evidence>
<feature type="transmembrane region" description="Helical" evidence="8">
    <location>
        <begin position="38"/>
        <end position="54"/>
    </location>
</feature>
<evidence type="ECO:0000256" key="7">
    <source>
        <dbReference type="ARBA" id="ARBA00023136"/>
    </source>
</evidence>
<keyword evidence="4" id="KW-1003">Cell membrane</keyword>
<evidence type="ECO:0000313" key="9">
    <source>
        <dbReference type="EMBL" id="WDE99301.1"/>
    </source>
</evidence>
<gene>
    <name evidence="9" type="ORF">PQO03_15805</name>
</gene>
<keyword evidence="6 8" id="KW-1133">Transmembrane helix</keyword>
<evidence type="ECO:0000256" key="8">
    <source>
        <dbReference type="SAM" id="Phobius"/>
    </source>
</evidence>
<feature type="transmembrane region" description="Helical" evidence="8">
    <location>
        <begin position="233"/>
        <end position="253"/>
    </location>
</feature>
<keyword evidence="3" id="KW-0813">Transport</keyword>
<accession>A0ABY7VZD6</accession>
<reference evidence="9 10" key="1">
    <citation type="submission" date="2023-02" db="EMBL/GenBank/DDBJ databases">
        <title>Genome sequence of Lentisphaera profundi SAORIC-696.</title>
        <authorList>
            <person name="Kim e."/>
            <person name="Cho J.-C."/>
            <person name="Choi A."/>
            <person name="Kang I."/>
        </authorList>
    </citation>
    <scope>NUCLEOTIDE SEQUENCE [LARGE SCALE GENOMIC DNA]</scope>
    <source>
        <strain evidence="9 10">SAORIC-696</strain>
    </source>
</reference>
<feature type="transmembrane region" description="Helical" evidence="8">
    <location>
        <begin position="66"/>
        <end position="85"/>
    </location>
</feature>
<comment type="similarity">
    <text evidence="2">Belongs to the auxin efflux carrier (TC 2.A.69) family.</text>
</comment>
<keyword evidence="10" id="KW-1185">Reference proteome</keyword>
<proteinExistence type="inferred from homology"/>
<feature type="transmembrane region" description="Helical" evidence="8">
    <location>
        <begin position="130"/>
        <end position="152"/>
    </location>
</feature>
<evidence type="ECO:0000256" key="2">
    <source>
        <dbReference type="ARBA" id="ARBA00010145"/>
    </source>
</evidence>
<feature type="transmembrane region" description="Helical" evidence="8">
    <location>
        <begin position="6"/>
        <end position="26"/>
    </location>
</feature>
<keyword evidence="7 8" id="KW-0472">Membrane</keyword>
<sequence length="311" mass="34017">MEAVINSILPVFALIVIGKCLHYYRFFKDDFFKQCNDLVYYIALPSFLFISAAKSSPQEALGTFKFSLVLIFSATICACVGLLLSKQFKFSKAQTATVAHVAFRGNLAYAGMPVIFLLFTAKSYSEADLALAVILILPVIIFYNVFALFLCMRGSSCKDSQSMKNVGLQIAKNPLIISSILGLICADGRVPIPNFAETTFQSLGKMSFPLVLISLGASLSFSQSRKIFKESLMVASLKCIVSPMITYGLLQFLEPNEAQLNAVMIYAACPSAVSSYIFTTRFGGWTELNSSAVVLSTIMSLPVMSVLIYIL</sequence>
<dbReference type="RefSeq" id="WP_274154159.1">
    <property type="nucleotide sequence ID" value="NZ_CP117812.1"/>
</dbReference>
<dbReference type="InterPro" id="IPR038770">
    <property type="entry name" value="Na+/solute_symporter_sf"/>
</dbReference>
<organism evidence="9 10">
    <name type="scientific">Lentisphaera profundi</name>
    <dbReference type="NCBI Taxonomy" id="1658616"/>
    <lineage>
        <taxon>Bacteria</taxon>
        <taxon>Pseudomonadati</taxon>
        <taxon>Lentisphaerota</taxon>
        <taxon>Lentisphaeria</taxon>
        <taxon>Lentisphaerales</taxon>
        <taxon>Lentisphaeraceae</taxon>
        <taxon>Lentisphaera</taxon>
    </lineage>
</organism>
<evidence type="ECO:0000256" key="4">
    <source>
        <dbReference type="ARBA" id="ARBA00022475"/>
    </source>
</evidence>
<dbReference type="Gene3D" id="1.20.1530.20">
    <property type="match status" value="1"/>
</dbReference>
<evidence type="ECO:0000256" key="5">
    <source>
        <dbReference type="ARBA" id="ARBA00022692"/>
    </source>
</evidence>
<dbReference type="InterPro" id="IPR004776">
    <property type="entry name" value="Mem_transp_PIN-like"/>
</dbReference>
<feature type="transmembrane region" description="Helical" evidence="8">
    <location>
        <begin position="259"/>
        <end position="279"/>
    </location>
</feature>
<keyword evidence="5 8" id="KW-0812">Transmembrane</keyword>
<protein>
    <submittedName>
        <fullName evidence="9">AEC family transporter</fullName>
    </submittedName>
</protein>
<evidence type="ECO:0000313" key="10">
    <source>
        <dbReference type="Proteomes" id="UP001214250"/>
    </source>
</evidence>
<dbReference type="PANTHER" id="PTHR36838">
    <property type="entry name" value="AUXIN EFFLUX CARRIER FAMILY PROTEIN"/>
    <property type="match status" value="1"/>
</dbReference>
<feature type="transmembrane region" description="Helical" evidence="8">
    <location>
        <begin position="106"/>
        <end position="124"/>
    </location>
</feature>
<dbReference type="PANTHER" id="PTHR36838:SF3">
    <property type="entry name" value="TRANSPORTER AUXIN EFFLUX CARRIER EC FAMILY"/>
    <property type="match status" value="1"/>
</dbReference>
<dbReference type="Proteomes" id="UP001214250">
    <property type="component" value="Chromosome 2"/>
</dbReference>
<dbReference type="Pfam" id="PF03547">
    <property type="entry name" value="Mem_trans"/>
    <property type="match status" value="1"/>
</dbReference>
<evidence type="ECO:0000256" key="3">
    <source>
        <dbReference type="ARBA" id="ARBA00022448"/>
    </source>
</evidence>
<dbReference type="EMBL" id="CP117812">
    <property type="protein sequence ID" value="WDE99301.1"/>
    <property type="molecule type" value="Genomic_DNA"/>
</dbReference>
<name>A0ABY7VZD6_9BACT</name>